<dbReference type="GO" id="GO:0005524">
    <property type="term" value="F:ATP binding"/>
    <property type="evidence" value="ECO:0007669"/>
    <property type="project" value="UniProtKB-KW"/>
</dbReference>
<dbReference type="Gene3D" id="1.20.1270.10">
    <property type="match status" value="1"/>
</dbReference>
<dbReference type="GO" id="GO:0140662">
    <property type="term" value="F:ATP-dependent protein folding chaperone"/>
    <property type="evidence" value="ECO:0007669"/>
    <property type="project" value="InterPro"/>
</dbReference>
<dbReference type="GO" id="GO:0005788">
    <property type="term" value="C:endoplasmic reticulum lumen"/>
    <property type="evidence" value="ECO:0007669"/>
    <property type="project" value="UniProtKB-SubCell"/>
</dbReference>
<gene>
    <name evidence="11" type="ORF">TSAR_000707</name>
</gene>
<dbReference type="Gene3D" id="3.30.420.40">
    <property type="match status" value="2"/>
</dbReference>
<evidence type="ECO:0000256" key="2">
    <source>
        <dbReference type="ARBA" id="ARBA00007381"/>
    </source>
</evidence>
<keyword evidence="7" id="KW-0143">Chaperone</keyword>
<evidence type="ECO:0000313" key="12">
    <source>
        <dbReference type="Proteomes" id="UP000215335"/>
    </source>
</evidence>
<dbReference type="CDD" id="cd10230">
    <property type="entry name" value="ASKHA_NBD_HSP70_HYOU1"/>
    <property type="match status" value="1"/>
</dbReference>
<evidence type="ECO:0000256" key="7">
    <source>
        <dbReference type="ARBA" id="ARBA00023186"/>
    </source>
</evidence>
<keyword evidence="3 10" id="KW-0732">Signal</keyword>
<dbReference type="InterPro" id="IPR043129">
    <property type="entry name" value="ATPase_NBD"/>
</dbReference>
<feature type="compositionally biased region" description="Acidic residues" evidence="9">
    <location>
        <begin position="903"/>
        <end position="916"/>
    </location>
</feature>
<dbReference type="GO" id="GO:0034663">
    <property type="term" value="C:endoplasmic reticulum chaperone complex"/>
    <property type="evidence" value="ECO:0007669"/>
    <property type="project" value="TreeGrafter"/>
</dbReference>
<dbReference type="PANTHER" id="PTHR45639:SF3">
    <property type="entry name" value="HYPOXIA UP-REGULATED PROTEIN 1"/>
    <property type="match status" value="1"/>
</dbReference>
<comment type="subcellular location">
    <subcellularLocation>
        <location evidence="1">Endoplasmic reticulum lumen</location>
    </subcellularLocation>
</comment>
<dbReference type="FunFam" id="1.20.1270.10:FF:000002">
    <property type="entry name" value="Heat shock 70 kDa protein 4"/>
    <property type="match status" value="1"/>
</dbReference>
<dbReference type="InterPro" id="IPR013126">
    <property type="entry name" value="Hsp_70_fam"/>
</dbReference>
<dbReference type="SUPFAM" id="SSF100934">
    <property type="entry name" value="Heat shock protein 70kD (HSP70), C-terminal subdomain"/>
    <property type="match status" value="1"/>
</dbReference>
<dbReference type="STRING" id="543379.A0A232FLN9"/>
<dbReference type="OrthoDB" id="10262720at2759"/>
<feature type="chain" id="PRO_5013371208" description="Hypoxia up-regulated protein 1" evidence="10">
    <location>
        <begin position="27"/>
        <end position="938"/>
    </location>
</feature>
<feature type="region of interest" description="Disordered" evidence="9">
    <location>
        <begin position="868"/>
        <end position="938"/>
    </location>
</feature>
<feature type="compositionally biased region" description="Basic and acidic residues" evidence="9">
    <location>
        <begin position="889"/>
        <end position="902"/>
    </location>
</feature>
<accession>A0A232FLN9</accession>
<dbReference type="PRINTS" id="PR00301">
    <property type="entry name" value="HEATSHOCK70"/>
</dbReference>
<dbReference type="FunFam" id="3.30.30.30:FF:000004">
    <property type="entry name" value="hypoxia up-regulated protein 1"/>
    <property type="match status" value="1"/>
</dbReference>
<feature type="signal peptide" evidence="10">
    <location>
        <begin position="1"/>
        <end position="26"/>
    </location>
</feature>
<feature type="compositionally biased region" description="Basic and acidic residues" evidence="9">
    <location>
        <begin position="925"/>
        <end position="938"/>
    </location>
</feature>
<evidence type="ECO:0000313" key="11">
    <source>
        <dbReference type="EMBL" id="OXU31666.1"/>
    </source>
</evidence>
<dbReference type="Pfam" id="PF00012">
    <property type="entry name" value="HSP70"/>
    <property type="match status" value="1"/>
</dbReference>
<dbReference type="Gene3D" id="2.60.34.10">
    <property type="entry name" value="Substrate Binding Domain Of DNAk, Chain A, domain 1"/>
    <property type="match status" value="1"/>
</dbReference>
<dbReference type="GO" id="GO:0030968">
    <property type="term" value="P:endoplasmic reticulum unfolded protein response"/>
    <property type="evidence" value="ECO:0007669"/>
    <property type="project" value="TreeGrafter"/>
</dbReference>
<dbReference type="AlphaFoldDB" id="A0A232FLN9"/>
<dbReference type="FunFam" id="3.90.640.10:FF:000012">
    <property type="entry name" value="Hypoxia up-regulated protein 1"/>
    <property type="match status" value="1"/>
</dbReference>
<comment type="caution">
    <text evidence="11">The sequence shown here is derived from an EMBL/GenBank/DDBJ whole genome shotgun (WGS) entry which is preliminary data.</text>
</comment>
<proteinExistence type="inferred from homology"/>
<evidence type="ECO:0000256" key="8">
    <source>
        <dbReference type="ARBA" id="ARBA00040503"/>
    </source>
</evidence>
<organism evidence="11 12">
    <name type="scientific">Trichomalopsis sarcophagae</name>
    <dbReference type="NCBI Taxonomy" id="543379"/>
    <lineage>
        <taxon>Eukaryota</taxon>
        <taxon>Metazoa</taxon>
        <taxon>Ecdysozoa</taxon>
        <taxon>Arthropoda</taxon>
        <taxon>Hexapoda</taxon>
        <taxon>Insecta</taxon>
        <taxon>Pterygota</taxon>
        <taxon>Neoptera</taxon>
        <taxon>Endopterygota</taxon>
        <taxon>Hymenoptera</taxon>
        <taxon>Apocrita</taxon>
        <taxon>Proctotrupomorpha</taxon>
        <taxon>Chalcidoidea</taxon>
        <taxon>Pteromalidae</taxon>
        <taxon>Pteromalinae</taxon>
        <taxon>Trichomalopsis</taxon>
    </lineage>
</organism>
<dbReference type="Proteomes" id="UP000215335">
    <property type="component" value="Unassembled WGS sequence"/>
</dbReference>
<evidence type="ECO:0000256" key="9">
    <source>
        <dbReference type="SAM" id="MobiDB-lite"/>
    </source>
</evidence>
<evidence type="ECO:0000256" key="6">
    <source>
        <dbReference type="ARBA" id="ARBA00022840"/>
    </source>
</evidence>
<keyword evidence="5" id="KW-0256">Endoplasmic reticulum</keyword>
<keyword evidence="4" id="KW-0547">Nucleotide-binding</keyword>
<dbReference type="EMBL" id="NNAY01000039">
    <property type="protein sequence ID" value="OXU31666.1"/>
    <property type="molecule type" value="Genomic_DNA"/>
</dbReference>
<protein>
    <recommendedName>
        <fullName evidence="8">Hypoxia up-regulated protein 1</fullName>
    </recommendedName>
</protein>
<feature type="compositionally biased region" description="Basic and acidic residues" evidence="9">
    <location>
        <begin position="580"/>
        <end position="639"/>
    </location>
</feature>
<dbReference type="InterPro" id="IPR029047">
    <property type="entry name" value="HSP70_peptide-bd_sf"/>
</dbReference>
<dbReference type="Gene3D" id="3.90.640.10">
    <property type="entry name" value="Actin, Chain A, domain 4"/>
    <property type="match status" value="1"/>
</dbReference>
<dbReference type="Gene3D" id="3.30.30.30">
    <property type="match status" value="1"/>
</dbReference>
<evidence type="ECO:0000256" key="3">
    <source>
        <dbReference type="ARBA" id="ARBA00022729"/>
    </source>
</evidence>
<evidence type="ECO:0000256" key="5">
    <source>
        <dbReference type="ARBA" id="ARBA00022824"/>
    </source>
</evidence>
<comment type="similarity">
    <text evidence="2">Belongs to the heat shock protein 70 family.</text>
</comment>
<feature type="region of interest" description="Disordered" evidence="9">
    <location>
        <begin position="575"/>
        <end position="639"/>
    </location>
</feature>
<dbReference type="SUPFAM" id="SSF53067">
    <property type="entry name" value="Actin-like ATPase domain"/>
    <property type="match status" value="2"/>
</dbReference>
<dbReference type="InterPro" id="IPR029048">
    <property type="entry name" value="HSP70_C_sf"/>
</dbReference>
<sequence length="938" mass="105392">MAHCNKLPTMFLALLAIGHLSSQAYGLAVMSIDIGSEWMKIAIVSPGVPMEIALNKESKRKTPVTISFRDGERTFGEDAQVVGTRFPKNSFSYILDLIGKPIDNPIVQLYKKRFPYYDIEADTERNTIVFRLDKDTTYTPEELLAQLLYKAKEFAQNSAGQKINEAVITVPGYFNQAERLALLQAAELAGIKVLQLFNDYSAVALNYGIFHHKEINDTAHYIMFYDMGASSTTATVVGYQNIKTKERGFVETHPQVSILGVGYDRTLGGLEMQLRLRDYLAKEFDAMKKTKNSVFENPRALAKLFKESGRLKNVLSANADHYAQIEGLLDDQDFRLQVTREKFEELCADLFDRVSNPVKTALETSGLTMDIISQVVLVGAGTRVPKVQEKLSAFVKTELSKNINTDEAAALGAVYKAADLSQGFKVKKFITKDAVLFPIQIVFDRTVDDKVKQVRRTLFSKMNAYPQKKIITFNKHNQDFSFEVNYAELDYLPKEEIAAIGNLNISTITLTGVAEALAKHAKEGGESKGIKAHFSMDESGILNLVNVELVSEKTSIAADEEEGAFSKLGSTISKLFSGSNDKEPEKVEEPPKEDIKPVHEEPEYPGLKKEAEEKAKANNDSKPTEEKAENKTEKADKEKKPTIVTIKEPIDAKELKLGPQMLSNDKLATSQEKLQALNAYDKEKAKRESALNNLESFVIDAQQKLESDEYKAAIIAEDAEKIKQACNEVSEWLYEEGFEAPAETYEQKLTDLQKLTGDLYERVFEHRERPEALKGMVSMLNGSRVFLDNMRNLNVSAEIFTQVEIETLEKAINETQEYHDVVVKVTSETKLYEPVVYKVRDIANKMALLDREVKYLVNKAKIWKPKQEATKNNTEETGENKTNSGDSEAETKTSDNKDKAESERDDSETIETEETLELPPSDTTQSEKKESDDEHVEL</sequence>
<name>A0A232FLN9_9HYME</name>
<evidence type="ECO:0000256" key="4">
    <source>
        <dbReference type="ARBA" id="ARBA00022741"/>
    </source>
</evidence>
<evidence type="ECO:0000256" key="10">
    <source>
        <dbReference type="SAM" id="SignalP"/>
    </source>
</evidence>
<reference evidence="11 12" key="1">
    <citation type="journal article" date="2017" name="Curr. Biol.">
        <title>The Evolution of Venom by Co-option of Single-Copy Genes.</title>
        <authorList>
            <person name="Martinson E.O."/>
            <person name="Mrinalini"/>
            <person name="Kelkar Y.D."/>
            <person name="Chang C.H."/>
            <person name="Werren J.H."/>
        </authorList>
    </citation>
    <scope>NUCLEOTIDE SEQUENCE [LARGE SCALE GENOMIC DNA]</scope>
    <source>
        <strain evidence="11 12">Alberta</strain>
        <tissue evidence="11">Whole body</tissue>
    </source>
</reference>
<keyword evidence="6" id="KW-0067">ATP-binding</keyword>
<keyword evidence="12" id="KW-1185">Reference proteome</keyword>
<dbReference type="PANTHER" id="PTHR45639">
    <property type="entry name" value="HSC70CB, ISOFORM G-RELATED"/>
    <property type="match status" value="1"/>
</dbReference>
<evidence type="ECO:0000256" key="1">
    <source>
        <dbReference type="ARBA" id="ARBA00004319"/>
    </source>
</evidence>